<dbReference type="EMBL" id="KN731566">
    <property type="protein sequence ID" value="KIH59844.1"/>
    <property type="molecule type" value="Genomic_DNA"/>
</dbReference>
<name>A0A0C2GLM5_9BILA</name>
<proteinExistence type="predicted"/>
<organism evidence="2 3">
    <name type="scientific">Ancylostoma duodenale</name>
    <dbReference type="NCBI Taxonomy" id="51022"/>
    <lineage>
        <taxon>Eukaryota</taxon>
        <taxon>Metazoa</taxon>
        <taxon>Ecdysozoa</taxon>
        <taxon>Nematoda</taxon>
        <taxon>Chromadorea</taxon>
        <taxon>Rhabditida</taxon>
        <taxon>Rhabditina</taxon>
        <taxon>Rhabditomorpha</taxon>
        <taxon>Strongyloidea</taxon>
        <taxon>Ancylostomatidae</taxon>
        <taxon>Ancylostomatinae</taxon>
        <taxon>Ancylostoma</taxon>
    </lineage>
</organism>
<feature type="region of interest" description="Disordered" evidence="1">
    <location>
        <begin position="1"/>
        <end position="41"/>
    </location>
</feature>
<keyword evidence="3" id="KW-1185">Reference proteome</keyword>
<dbReference type="Proteomes" id="UP000054047">
    <property type="component" value="Unassembled WGS sequence"/>
</dbReference>
<accession>A0A0C2GLM5</accession>
<sequence length="62" mass="7062">MEMLLIEEKGATTRETPTPAPNMARKKMKKKTHLMQTNSGTRVNPLDEYFGELFALVQLLVL</sequence>
<feature type="compositionally biased region" description="Basic and acidic residues" evidence="1">
    <location>
        <begin position="1"/>
        <end position="12"/>
    </location>
</feature>
<feature type="compositionally biased region" description="Basic residues" evidence="1">
    <location>
        <begin position="24"/>
        <end position="33"/>
    </location>
</feature>
<reference evidence="2 3" key="1">
    <citation type="submission" date="2013-12" db="EMBL/GenBank/DDBJ databases">
        <title>Draft genome of the parsitic nematode Ancylostoma duodenale.</title>
        <authorList>
            <person name="Mitreva M."/>
        </authorList>
    </citation>
    <scope>NUCLEOTIDE SEQUENCE [LARGE SCALE GENOMIC DNA]</scope>
    <source>
        <strain evidence="2 3">Zhejiang</strain>
    </source>
</reference>
<evidence type="ECO:0000256" key="1">
    <source>
        <dbReference type="SAM" id="MobiDB-lite"/>
    </source>
</evidence>
<evidence type="ECO:0000313" key="2">
    <source>
        <dbReference type="EMBL" id="KIH59844.1"/>
    </source>
</evidence>
<protein>
    <submittedName>
        <fullName evidence="2">Uncharacterized protein</fullName>
    </submittedName>
</protein>
<gene>
    <name evidence="2" type="ORF">ANCDUO_09916</name>
</gene>
<dbReference type="AlphaFoldDB" id="A0A0C2GLM5"/>
<evidence type="ECO:0000313" key="3">
    <source>
        <dbReference type="Proteomes" id="UP000054047"/>
    </source>
</evidence>